<dbReference type="EMBL" id="KP136319">
    <property type="protein sequence ID" value="AJF97382.1"/>
    <property type="molecule type" value="Genomic_DNA"/>
</dbReference>
<name>A0A0B5JCL4_9VIRU</name>
<sequence length="113" mass="12214">MPEFSTSGYDRGGSSVRALLFVPWACARPSCERLFSCCLFIADVGAERKTDGTNGTGVLSPGKVVAARDPDLVYFGTSSDLLASASRCRAAWRREELSAQSCARHNAKEKRHA</sequence>
<dbReference type="Proteomes" id="UP000202511">
    <property type="component" value="Segment"/>
</dbReference>
<reference evidence="1 2" key="1">
    <citation type="journal article" date="2015" name="Parasitol. Res.">
        <title>Viruses in close associations with free-living amoebae.</title>
        <authorList>
            <person name="Scheid P."/>
        </authorList>
    </citation>
    <scope>NUCLEOTIDE SEQUENCE [LARGE SCALE GENOMIC DNA]</scope>
    <source>
        <strain evidence="1">KlaHel</strain>
    </source>
</reference>
<accession>A0A0B5JCL4</accession>
<protein>
    <submittedName>
        <fullName evidence="1">Uncharacterized protein</fullName>
    </submittedName>
</protein>
<organism evidence="1 2">
    <name type="scientific">Pandoravirus inopinatum</name>
    <dbReference type="NCBI Taxonomy" id="1605721"/>
    <lineage>
        <taxon>Viruses</taxon>
        <taxon>Pandoravirus</taxon>
    </lineage>
</organism>
<proteinExistence type="predicted"/>
<dbReference type="RefSeq" id="YP_009119617.1">
    <property type="nucleotide sequence ID" value="NC_026440.1"/>
</dbReference>
<evidence type="ECO:0000313" key="2">
    <source>
        <dbReference type="Proteomes" id="UP000202511"/>
    </source>
</evidence>
<dbReference type="GeneID" id="23462299"/>
<dbReference type="KEGG" id="vg:23462299"/>
<evidence type="ECO:0000313" key="1">
    <source>
        <dbReference type="EMBL" id="AJF97382.1"/>
    </source>
</evidence>